<protein>
    <recommendedName>
        <fullName evidence="3">DC1 domain-containing protein</fullName>
    </recommendedName>
</protein>
<dbReference type="SUPFAM" id="SSF57889">
    <property type="entry name" value="Cysteine-rich domain"/>
    <property type="match status" value="1"/>
</dbReference>
<name>A0A218WIP9_PUNGR</name>
<proteinExistence type="predicted"/>
<evidence type="ECO:0000313" key="7">
    <source>
        <dbReference type="Proteomes" id="UP000233551"/>
    </source>
</evidence>
<dbReference type="PANTHER" id="PTHR32410:SF216">
    <property type="entry name" value="PHORBOL-ESTER_DAG-TYPE DOMAIN-CONTAINING PROTEIN"/>
    <property type="match status" value="1"/>
</dbReference>
<keyword evidence="7" id="KW-1185">Reference proteome</keyword>
<keyword evidence="1" id="KW-0677">Repeat</keyword>
<dbReference type="Proteomes" id="UP000197138">
    <property type="component" value="Unassembled WGS sequence"/>
</dbReference>
<dbReference type="AlphaFoldDB" id="A0A218WIP9"/>
<dbReference type="InterPro" id="IPR053192">
    <property type="entry name" value="Vacuole_Formation_Reg"/>
</dbReference>
<reference evidence="4" key="2">
    <citation type="submission" date="2017-06" db="EMBL/GenBank/DDBJ databases">
        <title>The pomegranate genome and the genomics of punicalagin biosynthesis.</title>
        <authorList>
            <person name="Xu C."/>
        </authorList>
    </citation>
    <scope>NUCLEOTIDE SEQUENCE [LARGE SCALE GENOMIC DNA]</scope>
    <source>
        <tissue evidence="4">Fresh leaf</tissue>
    </source>
</reference>
<dbReference type="GeneID" id="116201366"/>
<dbReference type="EMBL" id="MTKT01004293">
    <property type="protein sequence ID" value="OWM72433.1"/>
    <property type="molecule type" value="Genomic_DNA"/>
</dbReference>
<accession>A0A218WIP9</accession>
<dbReference type="OrthoDB" id="1001352at2759"/>
<evidence type="ECO:0000313" key="4">
    <source>
        <dbReference type="EMBL" id="OWM72433.1"/>
    </source>
</evidence>
<evidence type="ECO:0000313" key="6">
    <source>
        <dbReference type="Proteomes" id="UP000197138"/>
    </source>
</evidence>
<reference evidence="6" key="1">
    <citation type="journal article" date="2017" name="Plant J.">
        <title>The pomegranate (Punica granatum L.) genome and the genomics of punicalagin biosynthesis.</title>
        <authorList>
            <person name="Qin G."/>
            <person name="Xu C."/>
            <person name="Ming R."/>
            <person name="Tang H."/>
            <person name="Guyot R."/>
            <person name="Kramer E.M."/>
            <person name="Hu Y."/>
            <person name="Yi X."/>
            <person name="Qi Y."/>
            <person name="Xu X."/>
            <person name="Gao Z."/>
            <person name="Pan H."/>
            <person name="Jian J."/>
            <person name="Tian Y."/>
            <person name="Yue Z."/>
            <person name="Xu Y."/>
        </authorList>
    </citation>
    <scope>NUCLEOTIDE SEQUENCE [LARGE SCALE GENOMIC DNA]</scope>
    <source>
        <strain evidence="6">cv. Dabenzi</strain>
    </source>
</reference>
<evidence type="ECO:0000256" key="2">
    <source>
        <dbReference type="SAM" id="Coils"/>
    </source>
</evidence>
<dbReference type="EMBL" id="PGOL01000130">
    <property type="protein sequence ID" value="PKI76145.1"/>
    <property type="molecule type" value="Genomic_DNA"/>
</dbReference>
<sequence length="669" mass="76033">MEAESSNLRRQIDHPAHTHSGPLTLTLTLTLGRGSQDSSCSICGKRFKQQDPVYSCSDPHCDFKVDLACSSIRSVIEFEAHRQHPLCFVERVAPGTSCRHCTDKRSDLPMFRCGECGFSLHLLCGPLPRVIQYKHFELTLTDSLLNGVDADDCWCDICERQRDPAQCVYHSRDSMVTASIDCLLPQIILALKGDLGELELRTVGEHIPGKVIIRVQVEDCLQPPKVESEIYGDEMVEEAESSSETCSPEAEEETEFSPEMEEDIKNFFSDLQEELGPVFAEASKQWRELIDSFELYEEAKPKKGKSKIQGDEWAEEAETSTVMEEVFRGLSLDSHQLLRSLNADQADDFEGFLNATAKFIGQSKATGSFPFLDDAAQRFKEQLDISSLEEDVQHEKPESGTEDDEVVEGLTLTYVQVMRSLTPQDIEQINSAFRKCTKHGKEGEAIVSFLYYSSAPPPPPELEFPYSDHVYERFKEQIDNTDRVNDSYLTGWKKYAAKIVKVGNNMIPSQFVPIYRELVDRYGDFSADSELSPVAKAVIFHLFFAVVYSMRGTQVRNITDDLLCTWQYYLRGVQNAGFKIQFAIDNLEKLLRARCGLKVMEFRDDTGKNLEVRVEELSKQIDEKEAKLEALKSIREKYRKPREAEETLVKQCLIEAANWKWKDVGDLIL</sequence>
<evidence type="ECO:0000256" key="1">
    <source>
        <dbReference type="ARBA" id="ARBA00022737"/>
    </source>
</evidence>
<dbReference type="Proteomes" id="UP000233551">
    <property type="component" value="Unassembled WGS sequence"/>
</dbReference>
<dbReference type="InterPro" id="IPR046349">
    <property type="entry name" value="C1-like_sf"/>
</dbReference>
<dbReference type="InterPro" id="IPR004146">
    <property type="entry name" value="DC1"/>
</dbReference>
<gene>
    <name evidence="4" type="ORF">CDL15_Pgr018318</name>
    <name evidence="5" type="ORF">CRG98_003506</name>
</gene>
<keyword evidence="2" id="KW-0175">Coiled coil</keyword>
<feature type="domain" description="DC1" evidence="3">
    <location>
        <begin position="23"/>
        <end position="69"/>
    </location>
</feature>
<dbReference type="Pfam" id="PF03107">
    <property type="entry name" value="C1_2"/>
    <property type="match status" value="1"/>
</dbReference>
<feature type="coiled-coil region" evidence="2">
    <location>
        <begin position="607"/>
        <end position="634"/>
    </location>
</feature>
<dbReference type="PANTHER" id="PTHR32410">
    <property type="entry name" value="CYSTEINE/HISTIDINE-RICH C1 DOMAIN FAMILY PROTEIN"/>
    <property type="match status" value="1"/>
</dbReference>
<organism evidence="4 6">
    <name type="scientific">Punica granatum</name>
    <name type="common">Pomegranate</name>
    <dbReference type="NCBI Taxonomy" id="22663"/>
    <lineage>
        <taxon>Eukaryota</taxon>
        <taxon>Viridiplantae</taxon>
        <taxon>Streptophyta</taxon>
        <taxon>Embryophyta</taxon>
        <taxon>Tracheophyta</taxon>
        <taxon>Spermatophyta</taxon>
        <taxon>Magnoliopsida</taxon>
        <taxon>eudicotyledons</taxon>
        <taxon>Gunneridae</taxon>
        <taxon>Pentapetalae</taxon>
        <taxon>rosids</taxon>
        <taxon>malvids</taxon>
        <taxon>Myrtales</taxon>
        <taxon>Lythraceae</taxon>
        <taxon>Punica</taxon>
    </lineage>
</organism>
<comment type="caution">
    <text evidence="4">The sequence shown here is derived from an EMBL/GenBank/DDBJ whole genome shotgun (WGS) entry which is preliminary data.</text>
</comment>
<reference evidence="5 7" key="3">
    <citation type="submission" date="2017-11" db="EMBL/GenBank/DDBJ databases">
        <title>De-novo sequencing of pomegranate (Punica granatum L.) genome.</title>
        <authorList>
            <person name="Akparov Z."/>
            <person name="Amiraslanov A."/>
            <person name="Hajiyeva S."/>
            <person name="Abbasov M."/>
            <person name="Kaur K."/>
            <person name="Hamwieh A."/>
            <person name="Solovyev V."/>
            <person name="Salamov A."/>
            <person name="Braich B."/>
            <person name="Kosarev P."/>
            <person name="Mahmoud A."/>
            <person name="Hajiyev E."/>
            <person name="Babayeva S."/>
            <person name="Izzatullayeva V."/>
            <person name="Mammadov A."/>
            <person name="Mammadov A."/>
            <person name="Sharifova S."/>
            <person name="Ojaghi J."/>
            <person name="Eynullazada K."/>
            <person name="Bayramov B."/>
            <person name="Abdulazimova A."/>
            <person name="Shahmuradov I."/>
        </authorList>
    </citation>
    <scope>NUCLEOTIDE SEQUENCE [LARGE SCALE GENOMIC DNA]</scope>
    <source>
        <strain evidence="5">AG2017</strain>
        <strain evidence="7">cv. AG2017</strain>
        <tissue evidence="5">Leaf</tissue>
    </source>
</reference>
<evidence type="ECO:0000313" key="5">
    <source>
        <dbReference type="EMBL" id="PKI76145.1"/>
    </source>
</evidence>
<evidence type="ECO:0000259" key="3">
    <source>
        <dbReference type="Pfam" id="PF03107"/>
    </source>
</evidence>